<name>A0A3N6TUS5_9GAMM</name>
<evidence type="ECO:0000313" key="2">
    <source>
        <dbReference type="Proteomes" id="UP000279457"/>
    </source>
</evidence>
<dbReference type="Gene3D" id="3.30.530.20">
    <property type="match status" value="1"/>
</dbReference>
<dbReference type="RefSeq" id="WP_124232526.1">
    <property type="nucleotide sequence ID" value="NZ_RHHM01000004.1"/>
</dbReference>
<comment type="caution">
    <text evidence="1">The sequence shown here is derived from an EMBL/GenBank/DDBJ whole genome shotgun (WGS) entry which is preliminary data.</text>
</comment>
<gene>
    <name evidence="1" type="ORF">EB241_07410</name>
</gene>
<dbReference type="Proteomes" id="UP000279457">
    <property type="component" value="Unassembled WGS sequence"/>
</dbReference>
<accession>A0A3N6TUS5</accession>
<keyword evidence="2" id="KW-1185">Reference proteome</keyword>
<dbReference type="OrthoDB" id="880456at2"/>
<sequence>MLPSKTVSLAIPRNWVDLYETIWKPDCFPKWAAGLSTSPLVQDGNYWKSTEPDETIKIRFTDHNPYGVMDHYIVSGSGREIYMPMRVIPNEHGAEVLITVFRQPLMSDEKFAHDVESVARDLDALYALLTT</sequence>
<proteinExistence type="predicted"/>
<organism evidence="1 2">
    <name type="scientific">Erwinia psidii</name>
    <dbReference type="NCBI Taxonomy" id="69224"/>
    <lineage>
        <taxon>Bacteria</taxon>
        <taxon>Pseudomonadati</taxon>
        <taxon>Pseudomonadota</taxon>
        <taxon>Gammaproteobacteria</taxon>
        <taxon>Enterobacterales</taxon>
        <taxon>Erwiniaceae</taxon>
        <taxon>Erwinia</taxon>
    </lineage>
</organism>
<dbReference type="AlphaFoldDB" id="A0A3N6TUS5"/>
<dbReference type="InterPro" id="IPR023393">
    <property type="entry name" value="START-like_dom_sf"/>
</dbReference>
<evidence type="ECO:0000313" key="1">
    <source>
        <dbReference type="EMBL" id="RQM39002.1"/>
    </source>
</evidence>
<protein>
    <submittedName>
        <fullName evidence="1">Polyketide cyclase</fullName>
    </submittedName>
</protein>
<reference evidence="1 2" key="1">
    <citation type="submission" date="2018-10" db="EMBL/GenBank/DDBJ databases">
        <title>Draft genome sequence for the type isolate of Erwinia psidii, agent causal of bacterial blight in guava (Psidium guajava) and wilt and die-back of Eucalyptus spp.</title>
        <authorList>
            <person name="Hermenegildo P.S."/>
            <person name="Santos S.A."/>
            <person name="Guimaraes L.M.S."/>
            <person name="Vidigal P.M.P."/>
            <person name="Pereira I.C."/>
            <person name="Badel J.L."/>
            <person name="Alfenas-Zerbini P."/>
            <person name="Ferreira M.A.S.V."/>
            <person name="Alfenas A.C."/>
        </authorList>
    </citation>
    <scope>NUCLEOTIDE SEQUENCE [LARGE SCALE GENOMIC DNA]</scope>
    <source>
        <strain evidence="1 2">IBSBF 435</strain>
    </source>
</reference>
<dbReference type="SUPFAM" id="SSF55961">
    <property type="entry name" value="Bet v1-like"/>
    <property type="match status" value="1"/>
</dbReference>
<dbReference type="EMBL" id="RHHM01000004">
    <property type="protein sequence ID" value="RQM39002.1"/>
    <property type="molecule type" value="Genomic_DNA"/>
</dbReference>